<dbReference type="AlphaFoldDB" id="A0A255Y652"/>
<feature type="chain" id="PRO_5012693982" description="Ice-binding protein C-terminal domain-containing protein" evidence="1">
    <location>
        <begin position="34"/>
        <end position="268"/>
    </location>
</feature>
<dbReference type="EMBL" id="NOXT01000124">
    <property type="protein sequence ID" value="OYQ24732.1"/>
    <property type="molecule type" value="Genomic_DNA"/>
</dbReference>
<gene>
    <name evidence="3" type="ORF">CHU93_15350</name>
</gene>
<evidence type="ECO:0000313" key="3">
    <source>
        <dbReference type="EMBL" id="OYQ24732.1"/>
    </source>
</evidence>
<protein>
    <recommendedName>
        <fullName evidence="2">Ice-binding protein C-terminal domain-containing protein</fullName>
    </recommendedName>
</protein>
<keyword evidence="1" id="KW-0732">Signal</keyword>
<dbReference type="InterPro" id="IPR013424">
    <property type="entry name" value="Ice-binding_C"/>
</dbReference>
<keyword evidence="4" id="KW-1185">Reference proteome</keyword>
<evidence type="ECO:0000256" key="1">
    <source>
        <dbReference type="SAM" id="SignalP"/>
    </source>
</evidence>
<feature type="signal peptide" evidence="1">
    <location>
        <begin position="1"/>
        <end position="33"/>
    </location>
</feature>
<dbReference type="Pfam" id="PF07589">
    <property type="entry name" value="PEP-CTERM"/>
    <property type="match status" value="1"/>
</dbReference>
<evidence type="ECO:0000259" key="2">
    <source>
        <dbReference type="Pfam" id="PF07589"/>
    </source>
</evidence>
<dbReference type="Proteomes" id="UP000216991">
    <property type="component" value="Unassembled WGS sequence"/>
</dbReference>
<sequence length="268" mass="27576">MVWRSIARSRNMRTIILLAAAATALAAAAPAAAVTTFANFSARAGGNNVRWVRTAGTGNASFYSIATNTGSTPASRLVNFSFLQPSIAPYVTNVTARWTLNGTVSSTVATVNGATLEQNNLTGSFSFLTTAPITIGGNSFAVGSNLLSGTFNRTVLSGNRAGNSAGISGSTPSSTISFTSDFLDFSNTLNRNFALNLTSIVPVLQANPITGTPTGAINNFRAVAGGSFSSDPAPIVTAVPEPGSWAMMLAGMGLVGFARRRRQISLPA</sequence>
<reference evidence="3 4" key="1">
    <citation type="submission" date="2017-07" db="EMBL/GenBank/DDBJ databases">
        <title>Sandarakinorhabdus cyanobacteriorum sp. nov., a novel bacterium isolated from cyanobacterial aggregates in a eutrophic lake.</title>
        <authorList>
            <person name="Cai H."/>
        </authorList>
    </citation>
    <scope>NUCLEOTIDE SEQUENCE [LARGE SCALE GENOMIC DNA]</scope>
    <source>
        <strain evidence="3 4">TH057</strain>
    </source>
</reference>
<dbReference type="InterPro" id="IPR024038">
    <property type="entry name" value="MYXO-CTERM"/>
</dbReference>
<dbReference type="NCBIfam" id="NF035944">
    <property type="entry name" value="PEPxxWA-CTERM"/>
    <property type="match status" value="1"/>
</dbReference>
<organism evidence="3 4">
    <name type="scientific">Sandarakinorhabdus cyanobacteriorum</name>
    <dbReference type="NCBI Taxonomy" id="1981098"/>
    <lineage>
        <taxon>Bacteria</taxon>
        <taxon>Pseudomonadati</taxon>
        <taxon>Pseudomonadota</taxon>
        <taxon>Alphaproteobacteria</taxon>
        <taxon>Sphingomonadales</taxon>
        <taxon>Sphingosinicellaceae</taxon>
        <taxon>Sandarakinorhabdus</taxon>
    </lineage>
</organism>
<comment type="caution">
    <text evidence="3">The sequence shown here is derived from an EMBL/GenBank/DDBJ whole genome shotgun (WGS) entry which is preliminary data.</text>
</comment>
<evidence type="ECO:0000313" key="4">
    <source>
        <dbReference type="Proteomes" id="UP000216991"/>
    </source>
</evidence>
<accession>A0A255Y652</accession>
<name>A0A255Y652_9SPHN</name>
<dbReference type="NCBIfam" id="TIGR03901">
    <property type="entry name" value="MYXO-CTERM"/>
    <property type="match status" value="1"/>
</dbReference>
<feature type="domain" description="Ice-binding protein C-terminal" evidence="2">
    <location>
        <begin position="238"/>
        <end position="262"/>
    </location>
</feature>
<proteinExistence type="predicted"/>
<dbReference type="NCBIfam" id="TIGR02595">
    <property type="entry name" value="PEP_CTERM"/>
    <property type="match status" value="1"/>
</dbReference>